<dbReference type="Proteomes" id="UP000325372">
    <property type="component" value="Unassembled WGS sequence"/>
</dbReference>
<accession>A0A5N0T489</accession>
<feature type="transmembrane region" description="Helical" evidence="2">
    <location>
        <begin position="158"/>
        <end position="179"/>
    </location>
</feature>
<keyword evidence="2" id="KW-1133">Transmembrane helix</keyword>
<feature type="region of interest" description="Disordered" evidence="1">
    <location>
        <begin position="40"/>
        <end position="62"/>
    </location>
</feature>
<keyword evidence="2" id="KW-0472">Membrane</keyword>
<feature type="transmembrane region" description="Helical" evidence="2">
    <location>
        <begin position="132"/>
        <end position="152"/>
    </location>
</feature>
<organism evidence="3 4">
    <name type="scientific">Marinihelvus fidelis</name>
    <dbReference type="NCBI Taxonomy" id="2613842"/>
    <lineage>
        <taxon>Bacteria</taxon>
        <taxon>Pseudomonadati</taxon>
        <taxon>Pseudomonadota</taxon>
        <taxon>Gammaproteobacteria</taxon>
        <taxon>Chromatiales</taxon>
        <taxon>Wenzhouxiangellaceae</taxon>
        <taxon>Marinihelvus</taxon>
    </lineage>
</organism>
<reference evidence="3 4" key="1">
    <citation type="submission" date="2019-09" db="EMBL/GenBank/DDBJ databases">
        <title>Wenzhouxiangella sp. Genome sequencing and assembly.</title>
        <authorList>
            <person name="Zhang R."/>
        </authorList>
    </citation>
    <scope>NUCLEOTIDE SEQUENCE [LARGE SCALE GENOMIC DNA]</scope>
    <source>
        <strain evidence="3 4">W260</strain>
    </source>
</reference>
<comment type="caution">
    <text evidence="3">The sequence shown here is derived from an EMBL/GenBank/DDBJ whole genome shotgun (WGS) entry which is preliminary data.</text>
</comment>
<evidence type="ECO:0000256" key="1">
    <source>
        <dbReference type="SAM" id="MobiDB-lite"/>
    </source>
</evidence>
<evidence type="ECO:0000256" key="2">
    <source>
        <dbReference type="SAM" id="Phobius"/>
    </source>
</evidence>
<dbReference type="AlphaFoldDB" id="A0A5N0T489"/>
<name>A0A5N0T489_9GAMM</name>
<proteinExistence type="predicted"/>
<feature type="compositionally biased region" description="Basic and acidic residues" evidence="1">
    <location>
        <begin position="40"/>
        <end position="50"/>
    </location>
</feature>
<evidence type="ECO:0000313" key="4">
    <source>
        <dbReference type="Proteomes" id="UP000325372"/>
    </source>
</evidence>
<dbReference type="RefSeq" id="WP_150865580.1">
    <property type="nucleotide sequence ID" value="NZ_VYXP01000013.1"/>
</dbReference>
<feature type="transmembrane region" description="Helical" evidence="2">
    <location>
        <begin position="106"/>
        <end position="125"/>
    </location>
</feature>
<keyword evidence="4" id="KW-1185">Reference proteome</keyword>
<keyword evidence="2" id="KW-0812">Transmembrane</keyword>
<evidence type="ECO:0000313" key="3">
    <source>
        <dbReference type="EMBL" id="KAA9129672.1"/>
    </source>
</evidence>
<gene>
    <name evidence="3" type="ORF">F3N42_15010</name>
</gene>
<protein>
    <submittedName>
        <fullName evidence="3">Uncharacterized protein</fullName>
    </submittedName>
</protein>
<dbReference type="EMBL" id="VYXP01000013">
    <property type="protein sequence ID" value="KAA9129672.1"/>
    <property type="molecule type" value="Genomic_DNA"/>
</dbReference>
<sequence>MEADREKLRESWANCSLQELEATYEAMDVDRHPANARELKQQIDQRRKATAEPGGSVPAPGEDNASERLFGQFLFVSIIGLGVTILIFRSGIFFEPEANGIALENTSLVVVAYFFATLLAIWLYGVRVGKPAAYVLATVTWVWFGFCMYQQTAVYVPFVGLLFFHFTVGRVLMTGRWLVERRKDG</sequence>
<feature type="transmembrane region" description="Helical" evidence="2">
    <location>
        <begin position="73"/>
        <end position="94"/>
    </location>
</feature>